<name>A0A2T1N8Z6_9FLAO</name>
<gene>
    <name evidence="1" type="ORF">C7H52_08570</name>
</gene>
<dbReference type="OrthoDB" id="1451549at2"/>
<keyword evidence="2" id="KW-1185">Reference proteome</keyword>
<sequence>MTKKVDILEHAKEFEERNHSFKTTSDRILASREVKDLILSVNEIYKEENDPELMDLMKRLTAIKQKIEKRLKGRPNKS</sequence>
<accession>A0A2T1N8Z6</accession>
<dbReference type="Proteomes" id="UP000238426">
    <property type="component" value="Unassembled WGS sequence"/>
</dbReference>
<reference evidence="1 2" key="1">
    <citation type="submission" date="2018-03" db="EMBL/GenBank/DDBJ databases">
        <title>Mesoflavibacter sp. HG37 and Mesoflavibacter sp. HG96 sp.nov., two marine bacteria isolated from seawater of Western Pacific Ocean.</title>
        <authorList>
            <person name="Cheng H."/>
            <person name="Wu Y.-H."/>
            <person name="Guo L.-L."/>
            <person name="Xu X.-W."/>
        </authorList>
    </citation>
    <scope>NUCLEOTIDE SEQUENCE [LARGE SCALE GENOMIC DNA]</scope>
    <source>
        <strain evidence="1 2">KCTC 32269</strain>
    </source>
</reference>
<protein>
    <submittedName>
        <fullName evidence="1">Uncharacterized protein</fullName>
    </submittedName>
</protein>
<organism evidence="1 2">
    <name type="scientific">Aurantibacter aestuarii</name>
    <dbReference type="NCBI Taxonomy" id="1266046"/>
    <lineage>
        <taxon>Bacteria</taxon>
        <taxon>Pseudomonadati</taxon>
        <taxon>Bacteroidota</taxon>
        <taxon>Flavobacteriia</taxon>
        <taxon>Flavobacteriales</taxon>
        <taxon>Flavobacteriaceae</taxon>
        <taxon>Aurantibacter</taxon>
    </lineage>
</organism>
<dbReference type="EMBL" id="PXOQ01000009">
    <property type="protein sequence ID" value="PSG88345.1"/>
    <property type="molecule type" value="Genomic_DNA"/>
</dbReference>
<proteinExistence type="predicted"/>
<evidence type="ECO:0000313" key="2">
    <source>
        <dbReference type="Proteomes" id="UP000238426"/>
    </source>
</evidence>
<dbReference type="RefSeq" id="WP_106463483.1">
    <property type="nucleotide sequence ID" value="NZ_PXOQ01000009.1"/>
</dbReference>
<dbReference type="AlphaFoldDB" id="A0A2T1N8Z6"/>
<comment type="caution">
    <text evidence="1">The sequence shown here is derived from an EMBL/GenBank/DDBJ whole genome shotgun (WGS) entry which is preliminary data.</text>
</comment>
<evidence type="ECO:0000313" key="1">
    <source>
        <dbReference type="EMBL" id="PSG88345.1"/>
    </source>
</evidence>